<evidence type="ECO:0000256" key="1">
    <source>
        <dbReference type="SAM" id="MobiDB-lite"/>
    </source>
</evidence>
<accession>A0A5Q0BMG3</accession>
<dbReference type="InterPro" id="IPR041459">
    <property type="entry name" value="MPTase-PolyVal"/>
</dbReference>
<dbReference type="KEGG" id="mmob:F6R98_09170"/>
<dbReference type="EMBL" id="CP044205">
    <property type="protein sequence ID" value="QFY45023.1"/>
    <property type="molecule type" value="Genomic_DNA"/>
</dbReference>
<dbReference type="Pfam" id="PF08401">
    <property type="entry name" value="ArdcN"/>
    <property type="match status" value="1"/>
</dbReference>
<feature type="domain" description="N-terminal" evidence="2">
    <location>
        <begin position="40"/>
        <end position="160"/>
    </location>
</feature>
<evidence type="ECO:0000313" key="5">
    <source>
        <dbReference type="Proteomes" id="UP000325755"/>
    </source>
</evidence>
<organism evidence="4 5">
    <name type="scientific">Candidatus Methylospira mobilis</name>
    <dbReference type="NCBI Taxonomy" id="1808979"/>
    <lineage>
        <taxon>Bacteria</taxon>
        <taxon>Pseudomonadati</taxon>
        <taxon>Pseudomonadota</taxon>
        <taxon>Gammaproteobacteria</taxon>
        <taxon>Methylococcales</taxon>
        <taxon>Methylococcaceae</taxon>
        <taxon>Candidatus Methylospira</taxon>
    </lineage>
</organism>
<keyword evidence="5" id="KW-1185">Reference proteome</keyword>
<dbReference type="Proteomes" id="UP000325755">
    <property type="component" value="Chromosome"/>
</dbReference>
<dbReference type="AlphaFoldDB" id="A0A5Q0BMG3"/>
<sequence length="237" mass="26528">MTTTTTHNSNATHSADFPRTPKAHQRAKGKSGTAIETRADVYTRVTDKILADLEKGVRTWFKPWSGEHLAGNITRPLRANGLPYRGVNILLLWAASIEQGFSSQVWMTFKQAQELGANVRKGERGSLVVYANTFTKTEANEQTGEDEEMQIPFMKGYTVFNVEQIEGLPAHYMAKPEPAPETAGQRDERLEQFFRNTGATIRHGGNRAFYNISADFVQMPPFPVVADRKLTHVEVVC</sequence>
<feature type="region of interest" description="Disordered" evidence="1">
    <location>
        <begin position="1"/>
        <end position="32"/>
    </location>
</feature>
<evidence type="ECO:0000313" key="4">
    <source>
        <dbReference type="EMBL" id="QFY45023.1"/>
    </source>
</evidence>
<dbReference type="InterPro" id="IPR013610">
    <property type="entry name" value="ArdC_N"/>
</dbReference>
<dbReference type="InParanoid" id="A0A5Q0BMG3"/>
<name>A0A5Q0BMG3_9GAMM</name>
<gene>
    <name evidence="4" type="ORF">F6R98_09170</name>
</gene>
<protein>
    <submittedName>
        <fullName evidence="4">DUF1738 domain-containing protein</fullName>
    </submittedName>
</protein>
<feature type="compositionally biased region" description="Low complexity" evidence="1">
    <location>
        <begin position="1"/>
        <end position="15"/>
    </location>
</feature>
<dbReference type="OrthoDB" id="9792687at2"/>
<feature type="domain" description="Polyvalent protein metallopeptidase" evidence="3">
    <location>
        <begin position="188"/>
        <end position="223"/>
    </location>
</feature>
<dbReference type="RefSeq" id="WP_153250982.1">
    <property type="nucleotide sequence ID" value="NZ_CP044205.1"/>
</dbReference>
<evidence type="ECO:0000259" key="2">
    <source>
        <dbReference type="Pfam" id="PF08401"/>
    </source>
</evidence>
<proteinExistence type="predicted"/>
<evidence type="ECO:0000259" key="3">
    <source>
        <dbReference type="Pfam" id="PF18818"/>
    </source>
</evidence>
<dbReference type="GO" id="GO:0003697">
    <property type="term" value="F:single-stranded DNA binding"/>
    <property type="evidence" value="ECO:0007669"/>
    <property type="project" value="InterPro"/>
</dbReference>
<dbReference type="Pfam" id="PF18818">
    <property type="entry name" value="MPTase-PolyVal"/>
    <property type="match status" value="1"/>
</dbReference>
<reference evidence="4 5" key="1">
    <citation type="submission" date="2019-09" db="EMBL/GenBank/DDBJ databases">
        <title>Ecophysiology of the spiral-shaped methanotroph Methylospira mobilis as revealed by the complete genome sequence.</title>
        <authorList>
            <person name="Oshkin I.Y."/>
            <person name="Dedysh S.N."/>
            <person name="Miroshnikov K."/>
            <person name="Danilova O.V."/>
            <person name="Hakobyan A."/>
            <person name="Liesack W."/>
        </authorList>
    </citation>
    <scope>NUCLEOTIDE SEQUENCE [LARGE SCALE GENOMIC DNA]</scope>
    <source>
        <strain evidence="4 5">Shm1</strain>
    </source>
</reference>